<organism evidence="1 2">
    <name type="scientific">Leptolyngbya cf. ectocarpi LEGE 11479</name>
    <dbReference type="NCBI Taxonomy" id="1828722"/>
    <lineage>
        <taxon>Bacteria</taxon>
        <taxon>Bacillati</taxon>
        <taxon>Cyanobacteriota</taxon>
        <taxon>Cyanophyceae</taxon>
        <taxon>Leptolyngbyales</taxon>
        <taxon>Leptolyngbyaceae</taxon>
        <taxon>Leptolyngbya group</taxon>
        <taxon>Leptolyngbya</taxon>
    </lineage>
</organism>
<comment type="caution">
    <text evidence="1">The sequence shown here is derived from an EMBL/GenBank/DDBJ whole genome shotgun (WGS) entry which is preliminary data.</text>
</comment>
<evidence type="ECO:0000313" key="1">
    <source>
        <dbReference type="EMBL" id="MBE9069265.1"/>
    </source>
</evidence>
<accession>A0A928ZXI5</accession>
<dbReference type="RefSeq" id="WP_193995177.1">
    <property type="nucleotide sequence ID" value="NZ_JADEXP010000254.1"/>
</dbReference>
<gene>
    <name evidence="1" type="ORF">IQ260_21720</name>
</gene>
<sequence length="118" mass="12996">MQITLDLPDELVASLSPDNLPTVIQLGLREFNATAQPGFSGLADILELLASLPSPAEILALKPSEALQNQIDSLLDKNRNVGLTPAEEQLWQHYEYIEHIVRIAKARALTKLQTNEAL</sequence>
<dbReference type="AlphaFoldDB" id="A0A928ZXI5"/>
<protein>
    <submittedName>
        <fullName evidence="1">Uncharacterized protein</fullName>
    </submittedName>
</protein>
<proteinExistence type="predicted"/>
<dbReference type="Proteomes" id="UP000615026">
    <property type="component" value="Unassembled WGS sequence"/>
</dbReference>
<dbReference type="EMBL" id="JADEXP010000254">
    <property type="protein sequence ID" value="MBE9069265.1"/>
    <property type="molecule type" value="Genomic_DNA"/>
</dbReference>
<keyword evidence="2" id="KW-1185">Reference proteome</keyword>
<reference evidence="1" key="1">
    <citation type="submission" date="2020-10" db="EMBL/GenBank/DDBJ databases">
        <authorList>
            <person name="Castelo-Branco R."/>
            <person name="Eusebio N."/>
            <person name="Adriana R."/>
            <person name="Vieira A."/>
            <person name="Brugerolle De Fraissinette N."/>
            <person name="Rezende De Castro R."/>
            <person name="Schneider M.P."/>
            <person name="Vasconcelos V."/>
            <person name="Leao P.N."/>
        </authorList>
    </citation>
    <scope>NUCLEOTIDE SEQUENCE</scope>
    <source>
        <strain evidence="1">LEGE 11479</strain>
    </source>
</reference>
<name>A0A928ZXI5_LEPEC</name>
<evidence type="ECO:0000313" key="2">
    <source>
        <dbReference type="Proteomes" id="UP000615026"/>
    </source>
</evidence>